<dbReference type="PANTHER" id="PTHR46932">
    <property type="entry name" value="HEAVY METAL-ASSOCIATED ISOPRENYLATED PLANT PROTEIN 47"/>
    <property type="match status" value="1"/>
</dbReference>
<comment type="caution">
    <text evidence="4">The sequence shown here is derived from an EMBL/GenBank/DDBJ whole genome shotgun (WGS) entry which is preliminary data.</text>
</comment>
<dbReference type="OrthoDB" id="692882at2759"/>
<sequence length="186" mass="20808">MHMHWLASFDLGINYIRTHNIFFLCFITHLTIFCGLKNMKQKIVIKMQVHCDKCRTKAMEIAAKAEGVVSVAIQGGDKDRLVVTGDDVDAASLICTLKKKVGYSCLVSVAQVKNKKKDEGNEDKKGEDKKGDDKKGDDKKGDDNKESTGDANPSSITYPPICCHYRPQCELYRVVDEPNPNYCTVM</sequence>
<evidence type="ECO:0000313" key="4">
    <source>
        <dbReference type="EMBL" id="GAV86839.1"/>
    </source>
</evidence>
<dbReference type="InterPro" id="IPR042885">
    <property type="entry name" value="HIPP47/16"/>
</dbReference>
<dbReference type="Gene3D" id="3.30.70.100">
    <property type="match status" value="1"/>
</dbReference>
<dbReference type="PANTHER" id="PTHR46932:SF12">
    <property type="entry name" value="HEAVY METAL-ASSOCIATED ISOPRENYLATED PLANT PROTEIN 47"/>
    <property type="match status" value="1"/>
</dbReference>
<evidence type="ECO:0000259" key="3">
    <source>
        <dbReference type="PROSITE" id="PS50846"/>
    </source>
</evidence>
<keyword evidence="2" id="KW-1133">Transmembrane helix</keyword>
<dbReference type="AlphaFoldDB" id="A0A1Q3D2Z7"/>
<feature type="compositionally biased region" description="Basic and acidic residues" evidence="1">
    <location>
        <begin position="116"/>
        <end position="148"/>
    </location>
</feature>
<name>A0A1Q3D2Z7_CEPFO</name>
<feature type="region of interest" description="Disordered" evidence="1">
    <location>
        <begin position="116"/>
        <end position="157"/>
    </location>
</feature>
<evidence type="ECO:0000256" key="1">
    <source>
        <dbReference type="SAM" id="MobiDB-lite"/>
    </source>
</evidence>
<proteinExistence type="predicted"/>
<organism evidence="4 5">
    <name type="scientific">Cephalotus follicularis</name>
    <name type="common">Albany pitcher plant</name>
    <dbReference type="NCBI Taxonomy" id="3775"/>
    <lineage>
        <taxon>Eukaryota</taxon>
        <taxon>Viridiplantae</taxon>
        <taxon>Streptophyta</taxon>
        <taxon>Embryophyta</taxon>
        <taxon>Tracheophyta</taxon>
        <taxon>Spermatophyta</taxon>
        <taxon>Magnoliopsida</taxon>
        <taxon>eudicotyledons</taxon>
        <taxon>Gunneridae</taxon>
        <taxon>Pentapetalae</taxon>
        <taxon>rosids</taxon>
        <taxon>fabids</taxon>
        <taxon>Oxalidales</taxon>
        <taxon>Cephalotaceae</taxon>
        <taxon>Cephalotus</taxon>
    </lineage>
</organism>
<dbReference type="PROSITE" id="PS50846">
    <property type="entry name" value="HMA_2"/>
    <property type="match status" value="1"/>
</dbReference>
<dbReference type="STRING" id="3775.A0A1Q3D2Z7"/>
<dbReference type="EMBL" id="BDDD01004064">
    <property type="protein sequence ID" value="GAV86839.1"/>
    <property type="molecule type" value="Genomic_DNA"/>
</dbReference>
<feature type="domain" description="HMA" evidence="3">
    <location>
        <begin position="40"/>
        <end position="106"/>
    </location>
</feature>
<keyword evidence="5" id="KW-1185">Reference proteome</keyword>
<feature type="transmembrane region" description="Helical" evidence="2">
    <location>
        <begin position="20"/>
        <end position="36"/>
    </location>
</feature>
<evidence type="ECO:0000313" key="5">
    <source>
        <dbReference type="Proteomes" id="UP000187406"/>
    </source>
</evidence>
<keyword evidence="2" id="KW-0812">Transmembrane</keyword>
<reference evidence="5" key="1">
    <citation type="submission" date="2016-04" db="EMBL/GenBank/DDBJ databases">
        <title>Cephalotus genome sequencing.</title>
        <authorList>
            <person name="Fukushima K."/>
            <person name="Hasebe M."/>
            <person name="Fang X."/>
        </authorList>
    </citation>
    <scope>NUCLEOTIDE SEQUENCE [LARGE SCALE GENOMIC DNA]</scope>
    <source>
        <strain evidence="5">cv. St1</strain>
    </source>
</reference>
<dbReference type="Proteomes" id="UP000187406">
    <property type="component" value="Unassembled WGS sequence"/>
</dbReference>
<keyword evidence="2" id="KW-0472">Membrane</keyword>
<gene>
    <name evidence="4" type="ORF">CFOL_v3_30265</name>
</gene>
<accession>A0A1Q3D2Z7</accession>
<evidence type="ECO:0000256" key="2">
    <source>
        <dbReference type="SAM" id="Phobius"/>
    </source>
</evidence>
<dbReference type="GO" id="GO:0046872">
    <property type="term" value="F:metal ion binding"/>
    <property type="evidence" value="ECO:0007669"/>
    <property type="project" value="InterPro"/>
</dbReference>
<protein>
    <submittedName>
        <fullName evidence="4">HMA domain-containing protein</fullName>
    </submittedName>
</protein>
<dbReference type="InterPro" id="IPR006121">
    <property type="entry name" value="HMA_dom"/>
</dbReference>
<dbReference type="InParanoid" id="A0A1Q3D2Z7"/>